<organism evidence="2 3">
    <name type="scientific">Paenibacillus alginolyticus</name>
    <dbReference type="NCBI Taxonomy" id="59839"/>
    <lineage>
        <taxon>Bacteria</taxon>
        <taxon>Bacillati</taxon>
        <taxon>Bacillota</taxon>
        <taxon>Bacilli</taxon>
        <taxon>Bacillales</taxon>
        <taxon>Paenibacillaceae</taxon>
        <taxon>Paenibacillus</taxon>
    </lineage>
</organism>
<feature type="transmembrane region" description="Helical" evidence="1">
    <location>
        <begin position="41"/>
        <end position="57"/>
    </location>
</feature>
<name>A0ABT4G9C7_9BACL</name>
<feature type="transmembrane region" description="Helical" evidence="1">
    <location>
        <begin position="12"/>
        <end position="35"/>
    </location>
</feature>
<dbReference type="RefSeq" id="WP_029198346.1">
    <property type="nucleotide sequence ID" value="NZ_JAMDMW010000152.1"/>
</dbReference>
<dbReference type="Proteomes" id="UP001527099">
    <property type="component" value="Unassembled WGS sequence"/>
</dbReference>
<dbReference type="EMBL" id="JAMDMX010000020">
    <property type="protein sequence ID" value="MCY9692790.1"/>
    <property type="molecule type" value="Genomic_DNA"/>
</dbReference>
<accession>A0ABT4G9C7</accession>
<keyword evidence="1" id="KW-0472">Membrane</keyword>
<proteinExistence type="predicted"/>
<protein>
    <recommendedName>
        <fullName evidence="4">Lipoprotein</fullName>
    </recommendedName>
</protein>
<comment type="caution">
    <text evidence="2">The sequence shown here is derived from an EMBL/GenBank/DDBJ whole genome shotgun (WGS) entry which is preliminary data.</text>
</comment>
<gene>
    <name evidence="2" type="ORF">M5X19_07745</name>
</gene>
<reference evidence="2 3" key="1">
    <citation type="submission" date="2022-05" db="EMBL/GenBank/DDBJ databases">
        <title>Genome Sequencing of Bee-Associated Microbes.</title>
        <authorList>
            <person name="Dunlap C."/>
        </authorList>
    </citation>
    <scope>NUCLEOTIDE SEQUENCE [LARGE SCALE GENOMIC DNA]</scope>
    <source>
        <strain evidence="2 3">NRRL B-14421</strain>
    </source>
</reference>
<evidence type="ECO:0000313" key="2">
    <source>
        <dbReference type="EMBL" id="MCY9692790.1"/>
    </source>
</evidence>
<dbReference type="PROSITE" id="PS51257">
    <property type="entry name" value="PROKAR_LIPOPROTEIN"/>
    <property type="match status" value="1"/>
</dbReference>
<evidence type="ECO:0000256" key="1">
    <source>
        <dbReference type="SAM" id="Phobius"/>
    </source>
</evidence>
<keyword evidence="3" id="KW-1185">Reference proteome</keyword>
<keyword evidence="1" id="KW-0812">Transmembrane</keyword>
<evidence type="ECO:0000313" key="3">
    <source>
        <dbReference type="Proteomes" id="UP001527099"/>
    </source>
</evidence>
<sequence>MKGSKGFGFERLGLIAALLLLGSCTYMVYVVVASFTEIKQPYFIVYIAVIIAVVIIARK</sequence>
<evidence type="ECO:0008006" key="4">
    <source>
        <dbReference type="Google" id="ProtNLM"/>
    </source>
</evidence>
<keyword evidence="1" id="KW-1133">Transmembrane helix</keyword>